<keyword evidence="3" id="KW-1185">Reference proteome</keyword>
<evidence type="ECO:0000256" key="1">
    <source>
        <dbReference type="SAM" id="SignalP"/>
    </source>
</evidence>
<reference evidence="3" key="1">
    <citation type="journal article" date="2019" name="Int. J. Syst. Evol. Microbiol.">
        <title>The Global Catalogue of Microorganisms (GCM) 10K type strain sequencing project: providing services to taxonomists for standard genome sequencing and annotation.</title>
        <authorList>
            <consortium name="The Broad Institute Genomics Platform"/>
            <consortium name="The Broad Institute Genome Sequencing Center for Infectious Disease"/>
            <person name="Wu L."/>
            <person name="Ma J."/>
        </authorList>
    </citation>
    <scope>NUCLEOTIDE SEQUENCE [LARGE SCALE GENOMIC DNA]</scope>
    <source>
        <strain evidence="3">KCTC 22558</strain>
    </source>
</reference>
<dbReference type="Proteomes" id="UP000643403">
    <property type="component" value="Unassembled WGS sequence"/>
</dbReference>
<gene>
    <name evidence="2" type="ORF">GCM10008101_24530</name>
</gene>
<evidence type="ECO:0000313" key="2">
    <source>
        <dbReference type="EMBL" id="GGZ69469.1"/>
    </source>
</evidence>
<feature type="signal peptide" evidence="1">
    <location>
        <begin position="1"/>
        <end position="21"/>
    </location>
</feature>
<evidence type="ECO:0000313" key="3">
    <source>
        <dbReference type="Proteomes" id="UP000643403"/>
    </source>
</evidence>
<keyword evidence="1" id="KW-0732">Signal</keyword>
<comment type="caution">
    <text evidence="2">The sequence shown here is derived from an EMBL/GenBank/DDBJ whole genome shotgun (WGS) entry which is preliminary data.</text>
</comment>
<organism evidence="2 3">
    <name type="scientific">Cognatilysobacter xinjiangensis</name>
    <dbReference type="NCBI Taxonomy" id="546892"/>
    <lineage>
        <taxon>Bacteria</taxon>
        <taxon>Pseudomonadati</taxon>
        <taxon>Pseudomonadota</taxon>
        <taxon>Gammaproteobacteria</taxon>
        <taxon>Lysobacterales</taxon>
        <taxon>Lysobacteraceae</taxon>
        <taxon>Cognatilysobacter</taxon>
    </lineage>
</organism>
<protein>
    <submittedName>
        <fullName evidence="2">Uncharacterized protein</fullName>
    </submittedName>
</protein>
<name>A0ABQ3C5R7_9GAMM</name>
<dbReference type="EMBL" id="BMXY01000004">
    <property type="protein sequence ID" value="GGZ69469.1"/>
    <property type="molecule type" value="Genomic_DNA"/>
</dbReference>
<dbReference type="RefSeq" id="WP_189450415.1">
    <property type="nucleotide sequence ID" value="NZ_BMXY01000004.1"/>
</dbReference>
<sequence>MHRLLRRLPFALLLFVGLAVAGPAQRALPAAQDGWAAAIRWGNFEGAVNLLDPERRAEQAPGSIEAERYRQVQISSYRDLGATVDYKAGTAVRDVEIGVINRNTLAERTVRYREVWRWDPKAKAWWITSGLPDLWGGR</sequence>
<proteinExistence type="predicted"/>
<accession>A0ABQ3C5R7</accession>
<feature type="chain" id="PRO_5045082448" evidence="1">
    <location>
        <begin position="22"/>
        <end position="138"/>
    </location>
</feature>